<dbReference type="Gene3D" id="2.170.270.10">
    <property type="entry name" value="SET domain"/>
    <property type="match status" value="1"/>
</dbReference>
<dbReference type="GO" id="GO:0006355">
    <property type="term" value="P:regulation of DNA-templated transcription"/>
    <property type="evidence" value="ECO:0007669"/>
    <property type="project" value="TreeGrafter"/>
</dbReference>
<dbReference type="PANTHER" id="PTHR46462:SF3">
    <property type="entry name" value="UPSET, ISOFORM A"/>
    <property type="match status" value="1"/>
</dbReference>
<dbReference type="PROSITE" id="PS01359">
    <property type="entry name" value="ZF_PHD_1"/>
    <property type="match status" value="1"/>
</dbReference>
<dbReference type="CDD" id="cd15550">
    <property type="entry name" value="PHD_MLL5"/>
    <property type="match status" value="1"/>
</dbReference>
<protein>
    <recommendedName>
        <fullName evidence="6">Zinc finger PHD-type domain-containing protein</fullName>
    </recommendedName>
</protein>
<name>A0A2T9ZFL0_9FUNG</name>
<feature type="compositionally biased region" description="Basic residues" evidence="5">
    <location>
        <begin position="99"/>
        <end position="108"/>
    </location>
</feature>
<evidence type="ECO:0000259" key="6">
    <source>
        <dbReference type="SMART" id="SM00249"/>
    </source>
</evidence>
<feature type="domain" description="Zinc finger PHD-type" evidence="6">
    <location>
        <begin position="26"/>
        <end position="70"/>
    </location>
</feature>
<feature type="compositionally biased region" description="Polar residues" evidence="5">
    <location>
        <begin position="109"/>
        <end position="119"/>
    </location>
</feature>
<keyword evidence="8" id="KW-1185">Reference proteome</keyword>
<dbReference type="PANTHER" id="PTHR46462">
    <property type="entry name" value="UPSET, ISOFORM A"/>
    <property type="match status" value="1"/>
</dbReference>
<dbReference type="InterPro" id="IPR011011">
    <property type="entry name" value="Znf_FYVE_PHD"/>
</dbReference>
<dbReference type="AlphaFoldDB" id="A0A2T9ZFL0"/>
<dbReference type="OrthoDB" id="79252at2759"/>
<evidence type="ECO:0000313" key="8">
    <source>
        <dbReference type="Proteomes" id="UP000245609"/>
    </source>
</evidence>
<evidence type="ECO:0000256" key="1">
    <source>
        <dbReference type="ARBA" id="ARBA00022723"/>
    </source>
</evidence>
<dbReference type="Proteomes" id="UP000245609">
    <property type="component" value="Unassembled WGS sequence"/>
</dbReference>
<dbReference type="Gene3D" id="3.30.40.10">
    <property type="entry name" value="Zinc/RING finger domain, C3HC4 (zinc finger)"/>
    <property type="match status" value="1"/>
</dbReference>
<feature type="compositionally biased region" description="Basic and acidic residues" evidence="5">
    <location>
        <begin position="85"/>
        <end position="98"/>
    </location>
</feature>
<dbReference type="SUPFAM" id="SSF57903">
    <property type="entry name" value="FYVE/PHD zinc finger"/>
    <property type="match status" value="1"/>
</dbReference>
<dbReference type="SUPFAM" id="SSF82199">
    <property type="entry name" value="SET domain"/>
    <property type="match status" value="1"/>
</dbReference>
<comment type="caution">
    <text evidence="7">The sequence shown here is derived from an EMBL/GenBank/DDBJ whole genome shotgun (WGS) entry which is preliminary data.</text>
</comment>
<keyword evidence="4" id="KW-0156">Chromatin regulator</keyword>
<evidence type="ECO:0000256" key="4">
    <source>
        <dbReference type="ARBA" id="ARBA00022853"/>
    </source>
</evidence>
<dbReference type="SMART" id="SM00249">
    <property type="entry name" value="PHD"/>
    <property type="match status" value="1"/>
</dbReference>
<dbReference type="InterPro" id="IPR019786">
    <property type="entry name" value="Zinc_finger_PHD-type_CS"/>
</dbReference>
<organism evidence="7 8">
    <name type="scientific">Smittium megazygosporum</name>
    <dbReference type="NCBI Taxonomy" id="133381"/>
    <lineage>
        <taxon>Eukaryota</taxon>
        <taxon>Fungi</taxon>
        <taxon>Fungi incertae sedis</taxon>
        <taxon>Zoopagomycota</taxon>
        <taxon>Kickxellomycotina</taxon>
        <taxon>Harpellomycetes</taxon>
        <taxon>Harpellales</taxon>
        <taxon>Legeriomycetaceae</taxon>
        <taxon>Smittium</taxon>
    </lineage>
</organism>
<reference evidence="7 8" key="1">
    <citation type="journal article" date="2018" name="MBio">
        <title>Comparative Genomics Reveals the Core Gene Toolbox for the Fungus-Insect Symbiosis.</title>
        <authorList>
            <person name="Wang Y."/>
            <person name="Stata M."/>
            <person name="Wang W."/>
            <person name="Stajich J.E."/>
            <person name="White M.M."/>
            <person name="Moncalvo J.M."/>
        </authorList>
    </citation>
    <scope>NUCLEOTIDE SEQUENCE [LARGE SCALE GENOMIC DNA]</scope>
    <source>
        <strain evidence="7 8">SC-DP-2</strain>
    </source>
</reference>
<dbReference type="GO" id="GO:0008270">
    <property type="term" value="F:zinc ion binding"/>
    <property type="evidence" value="ECO:0007669"/>
    <property type="project" value="UniProtKB-KW"/>
</dbReference>
<accession>A0A2T9ZFL0</accession>
<dbReference type="Pfam" id="PF20826">
    <property type="entry name" value="PHD_5"/>
    <property type="match status" value="1"/>
</dbReference>
<dbReference type="EMBL" id="MBFS01000240">
    <property type="protein sequence ID" value="PVV03394.1"/>
    <property type="molecule type" value="Genomic_DNA"/>
</dbReference>
<keyword evidence="2" id="KW-0863">Zinc-finger</keyword>
<dbReference type="GO" id="GO:0070210">
    <property type="term" value="C:Rpd3L-Expanded complex"/>
    <property type="evidence" value="ECO:0007669"/>
    <property type="project" value="TreeGrafter"/>
</dbReference>
<dbReference type="STRING" id="133381.A0A2T9ZFL0"/>
<proteinExistence type="predicted"/>
<feature type="compositionally biased region" description="Basic residues" evidence="5">
    <location>
        <begin position="124"/>
        <end position="134"/>
    </location>
</feature>
<feature type="region of interest" description="Disordered" evidence="5">
    <location>
        <begin position="85"/>
        <end position="134"/>
    </location>
</feature>
<dbReference type="GO" id="GO:0034967">
    <property type="term" value="C:Set3 complex"/>
    <property type="evidence" value="ECO:0007669"/>
    <property type="project" value="TreeGrafter"/>
</dbReference>
<dbReference type="InterPro" id="IPR046341">
    <property type="entry name" value="SET_dom_sf"/>
</dbReference>
<dbReference type="GO" id="GO:0006325">
    <property type="term" value="P:chromatin organization"/>
    <property type="evidence" value="ECO:0007669"/>
    <property type="project" value="UniProtKB-KW"/>
</dbReference>
<dbReference type="InterPro" id="IPR001965">
    <property type="entry name" value="Znf_PHD"/>
</dbReference>
<evidence type="ECO:0000256" key="2">
    <source>
        <dbReference type="ARBA" id="ARBA00022771"/>
    </source>
</evidence>
<evidence type="ECO:0000256" key="3">
    <source>
        <dbReference type="ARBA" id="ARBA00022833"/>
    </source>
</evidence>
<keyword evidence="3" id="KW-0862">Zinc</keyword>
<dbReference type="InterPro" id="IPR013083">
    <property type="entry name" value="Znf_RING/FYVE/PHD"/>
</dbReference>
<evidence type="ECO:0000313" key="7">
    <source>
        <dbReference type="EMBL" id="PVV03394.1"/>
    </source>
</evidence>
<sequence length="321" mass="36617">MYSNKLKFDKDEDTFDPNTDDQGIIRCICGFDEDDGFTIQCENCLVWQHAVCVNINQDNVPDEYLCEECNPRKLDVKAASEYQRQRLDNEQKAANDSKKKTKPIKYKRSQITSDSSNSALVDKRNRKNLPRSKSYHQKSDFTIISKSIVSSEEVSDYIQSVFSSSKVSEPAQDSPISLDSLDQSSLTLINSIPHEHSLETKPIDSSRQSGVFSLNSIPESSFICEYKGKIILKSSYIDDPKNHYDLLRLPHPHVSFHPVIDLCVDARSEGDFTRNIPSLKTRSSLLSLHNGRYNLMKKLLYHGTGMKMNYPQYHLYLLTSA</sequence>
<gene>
    <name evidence="7" type="ORF">BB560_002132</name>
</gene>
<evidence type="ECO:0000256" key="5">
    <source>
        <dbReference type="SAM" id="MobiDB-lite"/>
    </source>
</evidence>
<keyword evidence="1" id="KW-0479">Metal-binding</keyword>